<dbReference type="STRING" id="334426.A0A158PJZ1"/>
<dbReference type="WBParaSite" id="ACOC_0000939301-mRNA-1">
    <property type="protein sequence ID" value="ACOC_0000939301-mRNA-1"/>
    <property type="gene ID" value="ACOC_0000939301"/>
</dbReference>
<sequence length="315" mass="35535">MGKEAERLKLTTPRGKRVDVSKRKPDGEIVSSSLQRQKDRATNHRQRTLEERDRYMAAMCGTSPQLFECVIIVSLEISPEITTCIIAALLGEQRILLADNTVCTVSKLVQVMGALIQPLCWPHVFIPAVPDNLLDLCHNPTPYLMGILRNNLALIHKLIIADQSSESAIDQLDFVFIDADNGLVNPPPEPYAFNSNFAAWKQQIILLWYASLFGHYKTISGECEWGSEFKRRLVEAQPDKSVRPYLSYLSETVMFHEWVVKRCSKAPESSDPLPGSEEFLNGRIDKLYSAGVNCFSTRPLTKMINKVSKVLRAKK</sequence>
<evidence type="ECO:0000259" key="2">
    <source>
        <dbReference type="PROSITE" id="PS50211"/>
    </source>
</evidence>
<dbReference type="OrthoDB" id="10266080at2759"/>
<gene>
    <name evidence="3" type="ORF">ACOC_LOCUS9394</name>
</gene>
<dbReference type="InterPro" id="IPR051942">
    <property type="entry name" value="DENN_domain_containing_2"/>
</dbReference>
<protein>
    <submittedName>
        <fullName evidence="5">UDENN domain-containing protein</fullName>
    </submittedName>
</protein>
<evidence type="ECO:0000313" key="3">
    <source>
        <dbReference type="EMBL" id="VDM60979.1"/>
    </source>
</evidence>
<dbReference type="AlphaFoldDB" id="A0A158PJZ1"/>
<evidence type="ECO:0000313" key="4">
    <source>
        <dbReference type="Proteomes" id="UP000267027"/>
    </source>
</evidence>
<dbReference type="Proteomes" id="UP000267027">
    <property type="component" value="Unassembled WGS sequence"/>
</dbReference>
<dbReference type="Pfam" id="PF02141">
    <property type="entry name" value="DENN"/>
    <property type="match status" value="1"/>
</dbReference>
<dbReference type="PANTHER" id="PTHR15288:SF0">
    <property type="entry name" value="UDENN DOMAIN-CONTAINING PROTEIN"/>
    <property type="match status" value="1"/>
</dbReference>
<organism evidence="5">
    <name type="scientific">Angiostrongylus costaricensis</name>
    <name type="common">Nematode worm</name>
    <dbReference type="NCBI Taxonomy" id="334426"/>
    <lineage>
        <taxon>Eukaryota</taxon>
        <taxon>Metazoa</taxon>
        <taxon>Ecdysozoa</taxon>
        <taxon>Nematoda</taxon>
        <taxon>Chromadorea</taxon>
        <taxon>Rhabditida</taxon>
        <taxon>Rhabditina</taxon>
        <taxon>Rhabditomorpha</taxon>
        <taxon>Strongyloidea</taxon>
        <taxon>Metastrongylidae</taxon>
        <taxon>Angiostrongylus</taxon>
    </lineage>
</organism>
<evidence type="ECO:0000313" key="5">
    <source>
        <dbReference type="WBParaSite" id="ACOC_0000939301-mRNA-1"/>
    </source>
</evidence>
<feature type="domain" description="UDENN" evidence="2">
    <location>
        <begin position="1"/>
        <end position="271"/>
    </location>
</feature>
<dbReference type="InterPro" id="IPR037516">
    <property type="entry name" value="Tripartite_DENN"/>
</dbReference>
<feature type="region of interest" description="Disordered" evidence="1">
    <location>
        <begin position="1"/>
        <end position="23"/>
    </location>
</feature>
<keyword evidence="4" id="KW-1185">Reference proteome</keyword>
<dbReference type="InterPro" id="IPR043153">
    <property type="entry name" value="DENN_C"/>
</dbReference>
<accession>A0A158PJZ1</accession>
<name>A0A158PJZ1_ANGCS</name>
<dbReference type="OMA" id="FITHREV"/>
<dbReference type="SMART" id="SM00799">
    <property type="entry name" value="DENN"/>
    <property type="match status" value="1"/>
</dbReference>
<feature type="compositionally biased region" description="Basic and acidic residues" evidence="1">
    <location>
        <begin position="36"/>
        <end position="47"/>
    </location>
</feature>
<dbReference type="Gene3D" id="3.40.50.11500">
    <property type="match status" value="1"/>
</dbReference>
<dbReference type="EMBL" id="UYYA01004291">
    <property type="protein sequence ID" value="VDM60979.1"/>
    <property type="molecule type" value="Genomic_DNA"/>
</dbReference>
<dbReference type="PROSITE" id="PS50211">
    <property type="entry name" value="DENN"/>
    <property type="match status" value="1"/>
</dbReference>
<dbReference type="PANTHER" id="PTHR15288">
    <property type="entry name" value="DENN DOMAIN-CONTAINING PROTEIN 2"/>
    <property type="match status" value="1"/>
</dbReference>
<feature type="region of interest" description="Disordered" evidence="1">
    <location>
        <begin position="28"/>
        <end position="47"/>
    </location>
</feature>
<reference evidence="5" key="1">
    <citation type="submission" date="2016-04" db="UniProtKB">
        <authorList>
            <consortium name="WormBaseParasite"/>
        </authorList>
    </citation>
    <scope>IDENTIFICATION</scope>
</reference>
<reference evidence="3 4" key="2">
    <citation type="submission" date="2018-11" db="EMBL/GenBank/DDBJ databases">
        <authorList>
            <consortium name="Pathogen Informatics"/>
        </authorList>
    </citation>
    <scope>NUCLEOTIDE SEQUENCE [LARGE SCALE GENOMIC DNA]</scope>
    <source>
        <strain evidence="3 4">Costa Rica</strain>
    </source>
</reference>
<dbReference type="InterPro" id="IPR001194">
    <property type="entry name" value="cDENN_dom"/>
</dbReference>
<proteinExistence type="predicted"/>
<evidence type="ECO:0000256" key="1">
    <source>
        <dbReference type="SAM" id="MobiDB-lite"/>
    </source>
</evidence>